<reference evidence="1" key="2">
    <citation type="submission" date="2020-11" db="EMBL/GenBank/DDBJ databases">
        <authorList>
            <person name="McCartney M.A."/>
            <person name="Auch B."/>
            <person name="Kono T."/>
            <person name="Mallez S."/>
            <person name="Becker A."/>
            <person name="Gohl D.M."/>
            <person name="Silverstein K.A.T."/>
            <person name="Koren S."/>
            <person name="Bechman K.B."/>
            <person name="Herman A."/>
            <person name="Abrahante J.E."/>
            <person name="Garbe J."/>
        </authorList>
    </citation>
    <scope>NUCLEOTIDE SEQUENCE</scope>
    <source>
        <strain evidence="1">Duluth1</strain>
        <tissue evidence="1">Whole animal</tissue>
    </source>
</reference>
<reference evidence="1" key="1">
    <citation type="journal article" date="2019" name="bioRxiv">
        <title>The Genome of the Zebra Mussel, Dreissena polymorpha: A Resource for Invasive Species Research.</title>
        <authorList>
            <person name="McCartney M.A."/>
            <person name="Auch B."/>
            <person name="Kono T."/>
            <person name="Mallez S."/>
            <person name="Zhang Y."/>
            <person name="Obille A."/>
            <person name="Becker A."/>
            <person name="Abrahante J.E."/>
            <person name="Garbe J."/>
            <person name="Badalamenti J.P."/>
            <person name="Herman A."/>
            <person name="Mangelson H."/>
            <person name="Liachko I."/>
            <person name="Sullivan S."/>
            <person name="Sone E.D."/>
            <person name="Koren S."/>
            <person name="Silverstein K.A.T."/>
            <person name="Beckman K.B."/>
            <person name="Gohl D.M."/>
        </authorList>
    </citation>
    <scope>NUCLEOTIDE SEQUENCE</scope>
    <source>
        <strain evidence="1">Duluth1</strain>
        <tissue evidence="1">Whole animal</tissue>
    </source>
</reference>
<dbReference type="EMBL" id="JAIWYP010000009">
    <property type="protein sequence ID" value="KAH3777927.1"/>
    <property type="molecule type" value="Genomic_DNA"/>
</dbReference>
<evidence type="ECO:0000313" key="2">
    <source>
        <dbReference type="Proteomes" id="UP000828390"/>
    </source>
</evidence>
<dbReference type="AlphaFoldDB" id="A0A9D4ECN8"/>
<protein>
    <submittedName>
        <fullName evidence="1">Uncharacterized protein</fullName>
    </submittedName>
</protein>
<accession>A0A9D4ECN8</accession>
<proteinExistence type="predicted"/>
<name>A0A9D4ECN8_DREPO</name>
<keyword evidence="2" id="KW-1185">Reference proteome</keyword>
<gene>
    <name evidence="1" type="ORF">DPMN_179376</name>
</gene>
<sequence length="55" mass="6587">MCNNLCVTYRWRQHCVVCGREERRVHVWGMGHYRVSRRAGHQGRQSGHTCKYIVQ</sequence>
<evidence type="ECO:0000313" key="1">
    <source>
        <dbReference type="EMBL" id="KAH3777927.1"/>
    </source>
</evidence>
<dbReference type="Proteomes" id="UP000828390">
    <property type="component" value="Unassembled WGS sequence"/>
</dbReference>
<comment type="caution">
    <text evidence="1">The sequence shown here is derived from an EMBL/GenBank/DDBJ whole genome shotgun (WGS) entry which is preliminary data.</text>
</comment>
<organism evidence="1 2">
    <name type="scientific">Dreissena polymorpha</name>
    <name type="common">Zebra mussel</name>
    <name type="synonym">Mytilus polymorpha</name>
    <dbReference type="NCBI Taxonomy" id="45954"/>
    <lineage>
        <taxon>Eukaryota</taxon>
        <taxon>Metazoa</taxon>
        <taxon>Spiralia</taxon>
        <taxon>Lophotrochozoa</taxon>
        <taxon>Mollusca</taxon>
        <taxon>Bivalvia</taxon>
        <taxon>Autobranchia</taxon>
        <taxon>Heteroconchia</taxon>
        <taxon>Euheterodonta</taxon>
        <taxon>Imparidentia</taxon>
        <taxon>Neoheterodontei</taxon>
        <taxon>Myida</taxon>
        <taxon>Dreissenoidea</taxon>
        <taxon>Dreissenidae</taxon>
        <taxon>Dreissena</taxon>
    </lineage>
</organism>